<dbReference type="Gene3D" id="2.40.50.100">
    <property type="match status" value="1"/>
</dbReference>
<comment type="function">
    <text evidence="3">The glycine cleavage system catalyzes the degradation of glycine. The H protein shuttles the methylamine group of glycine from the P protein to the T protein.</text>
</comment>
<comment type="caution">
    <text evidence="5">The sequence shown here is derived from an EMBL/GenBank/DDBJ whole genome shotgun (WGS) entry which is preliminary data.</text>
</comment>
<organism evidence="5 6">
    <name type="scientific">Peptococcus simiae</name>
    <dbReference type="NCBI Taxonomy" id="1643805"/>
    <lineage>
        <taxon>Bacteria</taxon>
        <taxon>Bacillati</taxon>
        <taxon>Bacillota</taxon>
        <taxon>Clostridia</taxon>
        <taxon>Eubacteriales</taxon>
        <taxon>Peptococcaceae</taxon>
        <taxon>Peptococcus</taxon>
    </lineage>
</organism>
<gene>
    <name evidence="3 5" type="primary">gcvH</name>
    <name evidence="5" type="ORF">ACKQTC_06635</name>
</gene>
<evidence type="ECO:0000313" key="6">
    <source>
        <dbReference type="Proteomes" id="UP001631949"/>
    </source>
</evidence>
<sequence length="127" mass="14022">MKTMANMKYAKSHEWVLYNDDDTVTIGITDYAQNELGDIVFVNLPEVGDVFDEGEVFADVESVKAVSDLYLPVSGTIAEVNEELLDAPEKINEDCHDAWLVKVSEVEGGEELLTEAEYNAFIEAGGE</sequence>
<dbReference type="InterPro" id="IPR002930">
    <property type="entry name" value="GCV_H"/>
</dbReference>
<accession>A0ABW9GZJ8</accession>
<dbReference type="PANTHER" id="PTHR11715:SF3">
    <property type="entry name" value="GLYCINE CLEAVAGE SYSTEM H PROTEIN-RELATED"/>
    <property type="match status" value="1"/>
</dbReference>
<comment type="similarity">
    <text evidence="1 3">Belongs to the GcvH family.</text>
</comment>
<dbReference type="EMBL" id="JBJUVG010000009">
    <property type="protein sequence ID" value="MFM9414039.1"/>
    <property type="molecule type" value="Genomic_DNA"/>
</dbReference>
<evidence type="ECO:0000259" key="4">
    <source>
        <dbReference type="PROSITE" id="PS50968"/>
    </source>
</evidence>
<dbReference type="NCBIfam" id="TIGR00527">
    <property type="entry name" value="gcvH"/>
    <property type="match status" value="1"/>
</dbReference>
<evidence type="ECO:0000313" key="5">
    <source>
        <dbReference type="EMBL" id="MFM9414039.1"/>
    </source>
</evidence>
<comment type="subunit">
    <text evidence="3">The glycine cleavage system is composed of four proteins: P, T, L and H.</text>
</comment>
<evidence type="ECO:0000256" key="3">
    <source>
        <dbReference type="HAMAP-Rule" id="MF_00272"/>
    </source>
</evidence>
<dbReference type="InterPro" id="IPR000089">
    <property type="entry name" value="Biotin_lipoyl"/>
</dbReference>
<dbReference type="InterPro" id="IPR003016">
    <property type="entry name" value="2-oxoA_DH_lipoyl-BS"/>
</dbReference>
<reference evidence="5 6" key="1">
    <citation type="journal article" date="2016" name="Int. J. Syst. Evol. Microbiol.">
        <title>Peptococcus simiae sp. nov., isolated from rhesus macaque faeces and emended description of the genus Peptococcus.</title>
        <authorList>
            <person name="Shkoporov A.N."/>
            <person name="Efimov B.A."/>
            <person name="Kondova I."/>
            <person name="Ouwerling B."/>
            <person name="Chaplin A.V."/>
            <person name="Shcherbakova V.A."/>
            <person name="Langermans J.A.M."/>
        </authorList>
    </citation>
    <scope>NUCLEOTIDE SEQUENCE [LARGE SCALE GENOMIC DNA]</scope>
    <source>
        <strain evidence="5 6">M108</strain>
    </source>
</reference>
<dbReference type="PROSITE" id="PS50968">
    <property type="entry name" value="BIOTINYL_LIPOYL"/>
    <property type="match status" value="1"/>
</dbReference>
<dbReference type="Proteomes" id="UP001631949">
    <property type="component" value="Unassembled WGS sequence"/>
</dbReference>
<dbReference type="InterPro" id="IPR017453">
    <property type="entry name" value="GCV_H_sub"/>
</dbReference>
<comment type="cofactor">
    <cofactor evidence="3">
        <name>(R)-lipoate</name>
        <dbReference type="ChEBI" id="CHEBI:83088"/>
    </cofactor>
    <text evidence="3">Binds 1 lipoyl cofactor covalently.</text>
</comment>
<dbReference type="RefSeq" id="WP_408977654.1">
    <property type="nucleotide sequence ID" value="NZ_JBJUVG010000009.1"/>
</dbReference>
<protein>
    <recommendedName>
        <fullName evidence="3">Glycine cleavage system H protein</fullName>
    </recommendedName>
</protein>
<proteinExistence type="inferred from homology"/>
<evidence type="ECO:0000256" key="2">
    <source>
        <dbReference type="ARBA" id="ARBA00022823"/>
    </source>
</evidence>
<evidence type="ECO:0000256" key="1">
    <source>
        <dbReference type="ARBA" id="ARBA00009249"/>
    </source>
</evidence>
<dbReference type="CDD" id="cd06848">
    <property type="entry name" value="GCS_H"/>
    <property type="match status" value="1"/>
</dbReference>
<feature type="modified residue" description="N6-lipoyllysine" evidence="3">
    <location>
        <position position="64"/>
    </location>
</feature>
<dbReference type="SUPFAM" id="SSF51230">
    <property type="entry name" value="Single hybrid motif"/>
    <property type="match status" value="1"/>
</dbReference>
<dbReference type="Pfam" id="PF01597">
    <property type="entry name" value="GCV_H"/>
    <property type="match status" value="1"/>
</dbReference>
<keyword evidence="6" id="KW-1185">Reference proteome</keyword>
<dbReference type="InterPro" id="IPR011053">
    <property type="entry name" value="Single_hybrid_motif"/>
</dbReference>
<dbReference type="HAMAP" id="MF_00272">
    <property type="entry name" value="GcvH"/>
    <property type="match status" value="1"/>
</dbReference>
<keyword evidence="2 3" id="KW-0450">Lipoyl</keyword>
<dbReference type="PANTHER" id="PTHR11715">
    <property type="entry name" value="GLYCINE CLEAVAGE SYSTEM H PROTEIN"/>
    <property type="match status" value="1"/>
</dbReference>
<feature type="domain" description="Lipoyl-binding" evidence="4">
    <location>
        <begin position="23"/>
        <end position="104"/>
    </location>
</feature>
<dbReference type="InterPro" id="IPR033753">
    <property type="entry name" value="GCV_H/Fam206"/>
</dbReference>
<name>A0ABW9GZJ8_9FIRM</name>
<dbReference type="NCBIfam" id="NF002270">
    <property type="entry name" value="PRK01202.1"/>
    <property type="match status" value="1"/>
</dbReference>
<dbReference type="PROSITE" id="PS00189">
    <property type="entry name" value="LIPOYL"/>
    <property type="match status" value="1"/>
</dbReference>